<proteinExistence type="predicted"/>
<feature type="domain" description="SRCR" evidence="4">
    <location>
        <begin position="30"/>
        <end position="131"/>
    </location>
</feature>
<dbReference type="InterPro" id="IPR001190">
    <property type="entry name" value="SRCR"/>
</dbReference>
<dbReference type="GO" id="GO:0004720">
    <property type="term" value="F:protein-lysine 6-oxidase activity"/>
    <property type="evidence" value="ECO:0007669"/>
    <property type="project" value="TreeGrafter"/>
</dbReference>
<feature type="chain" id="PRO_5034681920" description="SRCR domain-containing protein" evidence="3">
    <location>
        <begin position="20"/>
        <end position="294"/>
    </location>
</feature>
<dbReference type="Pfam" id="PF00530">
    <property type="entry name" value="SRCR"/>
    <property type="match status" value="3"/>
</dbReference>
<keyword evidence="6" id="KW-1185">Reference proteome</keyword>
<sequence>MSNLLLILFVSLCGPGAVTENEKSTEPYSLRLVDGNSRCHGRLQVQRAGQDWTEVSPWDILLWFGNRLCAELDCGSALSLEEKTVSEREAVYLHPYRCLDSSLIDCFVSDTSRSPYSLELNCSDSVRLIGGRSLCSGSLQIQDQSLDQSWAAVCEGALDRRGAEVLCRELGCGAPVLQGALSPPGQTFHCEGHEYKLMDCHRTRTGPEICPTLNLICKEPLRLVGRASRCEGTVEAELKGEWRPVVTSGFWDLESAAAMCRDLDCGSAVYTETRDGSDSEVWSVSTNCVKRALL</sequence>
<evidence type="ECO:0000313" key="6">
    <source>
        <dbReference type="Proteomes" id="UP000694523"/>
    </source>
</evidence>
<keyword evidence="1 2" id="KW-1015">Disulfide bond</keyword>
<name>A0A8C6S701_9GOBI</name>
<comment type="caution">
    <text evidence="2">Lacks conserved residue(s) required for the propagation of feature annotation.</text>
</comment>
<dbReference type="GO" id="GO:0016020">
    <property type="term" value="C:membrane"/>
    <property type="evidence" value="ECO:0007669"/>
    <property type="project" value="InterPro"/>
</dbReference>
<feature type="domain" description="SRCR" evidence="4">
    <location>
        <begin position="221"/>
        <end position="294"/>
    </location>
</feature>
<evidence type="ECO:0000256" key="1">
    <source>
        <dbReference type="ARBA" id="ARBA00023157"/>
    </source>
</evidence>
<dbReference type="Proteomes" id="UP000694523">
    <property type="component" value="Unplaced"/>
</dbReference>
<dbReference type="PROSITE" id="PS50287">
    <property type="entry name" value="SRCR_2"/>
    <property type="match status" value="3"/>
</dbReference>
<dbReference type="AlphaFoldDB" id="A0A8C6S701"/>
<dbReference type="SMART" id="SM00202">
    <property type="entry name" value="SR"/>
    <property type="match status" value="1"/>
</dbReference>
<dbReference type="InterPro" id="IPR036772">
    <property type="entry name" value="SRCR-like_dom_sf"/>
</dbReference>
<dbReference type="GO" id="GO:0005615">
    <property type="term" value="C:extracellular space"/>
    <property type="evidence" value="ECO:0007669"/>
    <property type="project" value="TreeGrafter"/>
</dbReference>
<evidence type="ECO:0000256" key="3">
    <source>
        <dbReference type="SAM" id="SignalP"/>
    </source>
</evidence>
<feature type="signal peptide" evidence="3">
    <location>
        <begin position="1"/>
        <end position="19"/>
    </location>
</feature>
<feature type="domain" description="SRCR" evidence="4">
    <location>
        <begin position="126"/>
        <end position="218"/>
    </location>
</feature>
<keyword evidence="3" id="KW-0732">Signal</keyword>
<feature type="disulfide bond" evidence="2">
    <location>
        <begin position="190"/>
        <end position="200"/>
    </location>
</feature>
<dbReference type="GO" id="GO:0030199">
    <property type="term" value="P:collagen fibril organization"/>
    <property type="evidence" value="ECO:0007669"/>
    <property type="project" value="TreeGrafter"/>
</dbReference>
<reference evidence="5" key="1">
    <citation type="submission" date="2025-08" db="UniProtKB">
        <authorList>
            <consortium name="Ensembl"/>
        </authorList>
    </citation>
    <scope>IDENTIFICATION</scope>
</reference>
<dbReference type="Ensembl" id="ENSNMLT00000002052.1">
    <property type="protein sequence ID" value="ENSNMLP00000001769.1"/>
    <property type="gene ID" value="ENSNMLG00000001360.1"/>
</dbReference>
<reference evidence="5" key="2">
    <citation type="submission" date="2025-09" db="UniProtKB">
        <authorList>
            <consortium name="Ensembl"/>
        </authorList>
    </citation>
    <scope>IDENTIFICATION</scope>
</reference>
<dbReference type="PANTHER" id="PTHR45817:SF8">
    <property type="entry name" value="LYSYL OXIDASE HOMOLOG 1"/>
    <property type="match status" value="1"/>
</dbReference>
<dbReference type="PANTHER" id="PTHR45817">
    <property type="entry name" value="LYSYL OXIDASE-LIKE-RELATED"/>
    <property type="match status" value="1"/>
</dbReference>
<organism evidence="5 6">
    <name type="scientific">Neogobius melanostomus</name>
    <name type="common">round goby</name>
    <dbReference type="NCBI Taxonomy" id="47308"/>
    <lineage>
        <taxon>Eukaryota</taxon>
        <taxon>Metazoa</taxon>
        <taxon>Chordata</taxon>
        <taxon>Craniata</taxon>
        <taxon>Vertebrata</taxon>
        <taxon>Euteleostomi</taxon>
        <taxon>Actinopterygii</taxon>
        <taxon>Neopterygii</taxon>
        <taxon>Teleostei</taxon>
        <taxon>Neoteleostei</taxon>
        <taxon>Acanthomorphata</taxon>
        <taxon>Gobiaria</taxon>
        <taxon>Gobiiformes</taxon>
        <taxon>Gobioidei</taxon>
        <taxon>Gobiidae</taxon>
        <taxon>Benthophilinae</taxon>
        <taxon>Neogobiini</taxon>
        <taxon>Neogobius</taxon>
    </lineage>
</organism>
<accession>A0A8C6S701</accession>
<dbReference type="InterPro" id="IPR050912">
    <property type="entry name" value="LOX-like_protein"/>
</dbReference>
<evidence type="ECO:0000259" key="4">
    <source>
        <dbReference type="PROSITE" id="PS50287"/>
    </source>
</evidence>
<protein>
    <recommendedName>
        <fullName evidence="4">SRCR domain-containing protein</fullName>
    </recommendedName>
</protein>
<evidence type="ECO:0000313" key="5">
    <source>
        <dbReference type="Ensembl" id="ENSNMLP00000001769.1"/>
    </source>
</evidence>
<evidence type="ECO:0000256" key="2">
    <source>
        <dbReference type="PROSITE-ProRule" id="PRU00196"/>
    </source>
</evidence>
<dbReference type="Gene3D" id="3.10.250.10">
    <property type="entry name" value="SRCR-like domain"/>
    <property type="match status" value="3"/>
</dbReference>
<dbReference type="SUPFAM" id="SSF56487">
    <property type="entry name" value="SRCR-like"/>
    <property type="match status" value="3"/>
</dbReference>
<dbReference type="PRINTS" id="PR00258">
    <property type="entry name" value="SPERACTRCPTR"/>
</dbReference>